<organismHost>
    <name type="scientific">Bacillus subtilis</name>
    <dbReference type="NCBI Taxonomy" id="1423"/>
</organismHost>
<name>A0A345MJY5_BPBSP</name>
<proteinExistence type="predicted"/>
<dbReference type="Proteomes" id="UP000260425">
    <property type="component" value="Segment"/>
</dbReference>
<evidence type="ECO:0000313" key="2">
    <source>
        <dbReference type="Proteomes" id="UP000260425"/>
    </source>
</evidence>
<accession>A0A345MJY5</accession>
<protein>
    <submittedName>
        <fullName evidence="1">Uncharacterized protein</fullName>
    </submittedName>
</protein>
<organism evidence="1 2">
    <name type="scientific">Bacillus phage BSP38</name>
    <dbReference type="NCBI Taxonomy" id="2283013"/>
    <lineage>
        <taxon>Viruses</taxon>
        <taxon>Duplodnaviria</taxon>
        <taxon>Heunggongvirae</taxon>
        <taxon>Uroviricota</taxon>
        <taxon>Caudoviricetes</taxon>
        <taxon>Herelleviridae</taxon>
        <taxon>Bastillevirinae</taxon>
        <taxon>Jeonjuvirus</taxon>
        <taxon>Jeonjuvirus BSP38</taxon>
    </lineage>
</organism>
<gene>
    <name evidence="1" type="ORF">BSP38_125</name>
</gene>
<dbReference type="EMBL" id="MH606185">
    <property type="protein sequence ID" value="AXH71167.1"/>
    <property type="molecule type" value="Genomic_DNA"/>
</dbReference>
<keyword evidence="2" id="KW-1185">Reference proteome</keyword>
<reference evidence="1 2" key="1">
    <citation type="submission" date="2018-07" db="EMBL/GenBank/DDBJ databases">
        <title>Complete nucleotide sequence of Bacillus phage BSP38.</title>
        <authorList>
            <person name="Ghosh K."/>
            <person name="Kim K.-P."/>
        </authorList>
    </citation>
    <scope>NUCLEOTIDE SEQUENCE [LARGE SCALE GENOMIC DNA]</scope>
</reference>
<sequence>MKYLILQENMVDDDGIVIFEADIPYAVEYESIMNENEVEVLLEEIWVDYTIFHTVQEEI</sequence>
<evidence type="ECO:0000313" key="1">
    <source>
        <dbReference type="EMBL" id="AXH71167.1"/>
    </source>
</evidence>